<dbReference type="PANTHER" id="PTHR10996:SF178">
    <property type="entry name" value="2-HYDROXYACID DEHYDROGENASE YGL185C-RELATED"/>
    <property type="match status" value="1"/>
</dbReference>
<keyword evidence="1" id="KW-0560">Oxidoreductase</keyword>
<organism evidence="4 5">
    <name type="scientific">Candidatus Nitrosymbiomonas proteolyticus</name>
    <dbReference type="NCBI Taxonomy" id="2608984"/>
    <lineage>
        <taxon>Bacteria</taxon>
        <taxon>Bacillati</taxon>
        <taxon>Armatimonadota</taxon>
        <taxon>Armatimonadota incertae sedis</taxon>
        <taxon>Candidatus Nitrosymbiomonas</taxon>
    </lineage>
</organism>
<dbReference type="GO" id="GO:0005829">
    <property type="term" value="C:cytosol"/>
    <property type="evidence" value="ECO:0007669"/>
    <property type="project" value="TreeGrafter"/>
</dbReference>
<dbReference type="GO" id="GO:0030267">
    <property type="term" value="F:glyoxylate reductase (NADPH) activity"/>
    <property type="evidence" value="ECO:0007669"/>
    <property type="project" value="TreeGrafter"/>
</dbReference>
<dbReference type="GO" id="GO:0051287">
    <property type="term" value="F:NAD binding"/>
    <property type="evidence" value="ECO:0007669"/>
    <property type="project" value="InterPro"/>
</dbReference>
<name>A0A809RBM8_9BACT</name>
<evidence type="ECO:0000256" key="2">
    <source>
        <dbReference type="ARBA" id="ARBA00023027"/>
    </source>
</evidence>
<dbReference type="InterPro" id="IPR006140">
    <property type="entry name" value="D-isomer_DH_NAD-bd"/>
</dbReference>
<gene>
    <name evidence="4" type="ORF">NPRO_16330</name>
</gene>
<reference evidence="4" key="1">
    <citation type="journal article" name="DNA Res.">
        <title>The physiological potential of anammox bacteria as revealed by their core genome structure.</title>
        <authorList>
            <person name="Okubo T."/>
            <person name="Toyoda A."/>
            <person name="Fukuhara K."/>
            <person name="Uchiyama I."/>
            <person name="Harigaya Y."/>
            <person name="Kuroiwa M."/>
            <person name="Suzuki T."/>
            <person name="Murakami Y."/>
            <person name="Suwa Y."/>
            <person name="Takami H."/>
        </authorList>
    </citation>
    <scope>NUCLEOTIDE SEQUENCE</scope>
    <source>
        <strain evidence="4">317325-2</strain>
    </source>
</reference>
<keyword evidence="2" id="KW-0520">NAD</keyword>
<dbReference type="GO" id="GO:0016618">
    <property type="term" value="F:hydroxypyruvate reductase [NAD(P)H] activity"/>
    <property type="evidence" value="ECO:0007669"/>
    <property type="project" value="TreeGrafter"/>
</dbReference>
<proteinExistence type="predicted"/>
<dbReference type="SUPFAM" id="SSF51735">
    <property type="entry name" value="NAD(P)-binding Rossmann-fold domains"/>
    <property type="match status" value="1"/>
</dbReference>
<evidence type="ECO:0000313" key="4">
    <source>
        <dbReference type="EMBL" id="BBO24038.1"/>
    </source>
</evidence>
<accession>A0A809RBM8</accession>
<evidence type="ECO:0000256" key="1">
    <source>
        <dbReference type="ARBA" id="ARBA00023002"/>
    </source>
</evidence>
<dbReference type="Pfam" id="PF02826">
    <property type="entry name" value="2-Hacid_dh_C"/>
    <property type="match status" value="1"/>
</dbReference>
<protein>
    <submittedName>
        <fullName evidence="4">Phosphoglycerate dehydrogenase</fullName>
    </submittedName>
</protein>
<dbReference type="Proteomes" id="UP000662873">
    <property type="component" value="Chromosome"/>
</dbReference>
<dbReference type="AlphaFoldDB" id="A0A809RBM8"/>
<dbReference type="Gene3D" id="3.40.50.720">
    <property type="entry name" value="NAD(P)-binding Rossmann-like Domain"/>
    <property type="match status" value="2"/>
</dbReference>
<sequence length="318" mass="35094">MRVWYPRLSSAEEVARLREWVGEGIELFGGEPGPSDYEVLVDGWPNAERLEASSVLRSVIVPFTGVPPETLTLLRQRPRLSLHNIHHSGPETAEMALALMFAVCKRIVPMDRLLRKGDWSPRWDDAQSLRLEGKRALVLGYGGIGRRIAKACVGLGMKVTAMRNRPELGADAPVSVVSFQNLAEALACAEVLHIALPLTPRTEGMIGERELAALPKGTILINVARAKIVDERPLFEALASGHLGGAGLDVWYRYPKPGERVSPSDYPFETLDNVVLSPHRGGSSTEVESHRFEHIAKLLRQAEQGEAMENRIDPEMGY</sequence>
<evidence type="ECO:0000313" key="5">
    <source>
        <dbReference type="Proteomes" id="UP000662873"/>
    </source>
</evidence>
<dbReference type="InterPro" id="IPR036291">
    <property type="entry name" value="NAD(P)-bd_dom_sf"/>
</dbReference>
<dbReference type="InterPro" id="IPR050223">
    <property type="entry name" value="D-isomer_2-hydroxyacid_DH"/>
</dbReference>
<evidence type="ECO:0000259" key="3">
    <source>
        <dbReference type="Pfam" id="PF02826"/>
    </source>
</evidence>
<dbReference type="PANTHER" id="PTHR10996">
    <property type="entry name" value="2-HYDROXYACID DEHYDROGENASE-RELATED"/>
    <property type="match status" value="1"/>
</dbReference>
<dbReference type="EMBL" id="AP021858">
    <property type="protein sequence ID" value="BBO24038.1"/>
    <property type="molecule type" value="Genomic_DNA"/>
</dbReference>
<feature type="domain" description="D-isomer specific 2-hydroxyacid dehydrogenase NAD-binding" evidence="3">
    <location>
        <begin position="97"/>
        <end position="281"/>
    </location>
</feature>
<dbReference type="KEGG" id="npy:NPRO_16330"/>